<dbReference type="NCBIfam" id="TIGR03089">
    <property type="entry name" value="TIGR03089 family protein"/>
    <property type="match status" value="1"/>
</dbReference>
<proteinExistence type="predicted"/>
<gene>
    <name evidence="2" type="ORF">F4554_004292</name>
</gene>
<keyword evidence="3" id="KW-1185">Reference proteome</keyword>
<dbReference type="Proteomes" id="UP000579605">
    <property type="component" value="Unassembled WGS sequence"/>
</dbReference>
<evidence type="ECO:0000313" key="2">
    <source>
        <dbReference type="EMBL" id="NYH91654.1"/>
    </source>
</evidence>
<dbReference type="SUPFAM" id="SSF56801">
    <property type="entry name" value="Acetyl-CoA synthetase-like"/>
    <property type="match status" value="1"/>
</dbReference>
<organism evidence="2 3">
    <name type="scientific">Actinopolymorpha rutila</name>
    <dbReference type="NCBI Taxonomy" id="446787"/>
    <lineage>
        <taxon>Bacteria</taxon>
        <taxon>Bacillati</taxon>
        <taxon>Actinomycetota</taxon>
        <taxon>Actinomycetes</taxon>
        <taxon>Propionibacteriales</taxon>
        <taxon>Actinopolymorphaceae</taxon>
        <taxon>Actinopolymorpha</taxon>
    </lineage>
</organism>
<dbReference type="Gene3D" id="3.40.50.12780">
    <property type="entry name" value="N-terminal domain of ligase-like"/>
    <property type="match status" value="1"/>
</dbReference>
<dbReference type="RefSeq" id="WP_179789200.1">
    <property type="nucleotide sequence ID" value="NZ_BAAARR010000001.1"/>
</dbReference>
<accession>A0A852ZFH1</accession>
<dbReference type="EMBL" id="JACBZH010000001">
    <property type="protein sequence ID" value="NYH91654.1"/>
    <property type="molecule type" value="Genomic_DNA"/>
</dbReference>
<feature type="domain" description="AMP-dependent synthetase/ligase" evidence="1">
    <location>
        <begin position="16"/>
        <end position="90"/>
    </location>
</feature>
<reference evidence="2 3" key="1">
    <citation type="submission" date="2020-07" db="EMBL/GenBank/DDBJ databases">
        <title>Sequencing the genomes of 1000 actinobacteria strains.</title>
        <authorList>
            <person name="Klenk H.-P."/>
        </authorList>
    </citation>
    <scope>NUCLEOTIDE SEQUENCE [LARGE SCALE GENOMIC DNA]</scope>
    <source>
        <strain evidence="2 3">DSM 18448</strain>
    </source>
</reference>
<sequence length="257" mass="26621">MATPNTPARVLAAALAADPATPFLTFYDDATGERVELSLATLDNWVAKTANLLQDGLGTDPGARVAIMLPPHWQSAVWMLAAWSAGLTVTVDEGAADEADVVVTGPDRLAEVAGGSAAGARDTVALALRPLGGPFTEPLPAGVLDYGAEVPGYADQFTAYVPVDPHAPALVTPDATLTGEELVAAAGRRAEEIGLEPGGRLLTDANPADPYGCLDALLAPLTQRGSVILVRNPDLAQVDRRCEVEKVTVTRLRAAGR</sequence>
<comment type="caution">
    <text evidence="2">The sequence shown here is derived from an EMBL/GenBank/DDBJ whole genome shotgun (WGS) entry which is preliminary data.</text>
</comment>
<dbReference type="AlphaFoldDB" id="A0A852ZFH1"/>
<dbReference type="Pfam" id="PF00501">
    <property type="entry name" value="AMP-binding"/>
    <property type="match status" value="1"/>
</dbReference>
<evidence type="ECO:0000313" key="3">
    <source>
        <dbReference type="Proteomes" id="UP000579605"/>
    </source>
</evidence>
<dbReference type="InterPro" id="IPR000873">
    <property type="entry name" value="AMP-dep_synth/lig_dom"/>
</dbReference>
<name>A0A852ZFH1_9ACTN</name>
<dbReference type="InterPro" id="IPR017523">
    <property type="entry name" value="Rv3268"/>
</dbReference>
<evidence type="ECO:0000259" key="1">
    <source>
        <dbReference type="Pfam" id="PF00501"/>
    </source>
</evidence>
<protein>
    <submittedName>
        <fullName evidence="2">Uncharacterized protein (TIGR03089 family)</fullName>
    </submittedName>
</protein>
<dbReference type="InterPro" id="IPR042099">
    <property type="entry name" value="ANL_N_sf"/>
</dbReference>